<comment type="caution">
    <text evidence="1">The sequence shown here is derived from an EMBL/GenBank/DDBJ whole genome shotgun (WGS) entry which is preliminary data.</text>
</comment>
<name>A0A929A0H2_LEPEC</name>
<evidence type="ECO:0000313" key="1">
    <source>
        <dbReference type="EMBL" id="MBE9070743.1"/>
    </source>
</evidence>
<dbReference type="EMBL" id="JADEXP010000518">
    <property type="protein sequence ID" value="MBE9070743.1"/>
    <property type="molecule type" value="Genomic_DNA"/>
</dbReference>
<dbReference type="AlphaFoldDB" id="A0A929A0H2"/>
<evidence type="ECO:0000313" key="2">
    <source>
        <dbReference type="Proteomes" id="UP000615026"/>
    </source>
</evidence>
<sequence length="199" mass="22142">MGNFWVRQLKNAMQSMGRWLVVGAAIAILLIPAVCFPGKALASLNDDRYDGNIFALYAGNGAIVPPRVSLAQSLKQEKPTLLFFYVDDSRDCKEFSFVVSQLQAPYGRAANFVPVMADAIPPKESFSPSEPGYYFKGSVPQTLVLDASGNVRFDETGAVNYEAVDDVFREVFDLLPREKSQELRRRQVNELNVELVPND</sequence>
<dbReference type="SUPFAM" id="SSF52833">
    <property type="entry name" value="Thioredoxin-like"/>
    <property type="match status" value="1"/>
</dbReference>
<accession>A0A929A0H2</accession>
<dbReference type="RefSeq" id="WP_193996589.1">
    <property type="nucleotide sequence ID" value="NZ_JADEXP010000518.1"/>
</dbReference>
<proteinExistence type="predicted"/>
<dbReference type="InterPro" id="IPR048069">
    <property type="entry name" value="Thylak_slr1796"/>
</dbReference>
<dbReference type="Gene3D" id="3.40.30.10">
    <property type="entry name" value="Glutaredoxin"/>
    <property type="match status" value="1"/>
</dbReference>
<keyword evidence="2" id="KW-1185">Reference proteome</keyword>
<dbReference type="NCBIfam" id="NF038096">
    <property type="entry name" value="thylak_slr1796"/>
    <property type="match status" value="1"/>
</dbReference>
<gene>
    <name evidence="1" type="ORF">IQ260_29315</name>
</gene>
<protein>
    <submittedName>
        <fullName evidence="1">Thylakoid membrane photosystem I accumulation factor</fullName>
    </submittedName>
</protein>
<reference evidence="1" key="1">
    <citation type="submission" date="2020-10" db="EMBL/GenBank/DDBJ databases">
        <authorList>
            <person name="Castelo-Branco R."/>
            <person name="Eusebio N."/>
            <person name="Adriana R."/>
            <person name="Vieira A."/>
            <person name="Brugerolle De Fraissinette N."/>
            <person name="Rezende De Castro R."/>
            <person name="Schneider M.P."/>
            <person name="Vasconcelos V."/>
            <person name="Leao P.N."/>
        </authorList>
    </citation>
    <scope>NUCLEOTIDE SEQUENCE</scope>
    <source>
        <strain evidence="1">LEGE 11479</strain>
    </source>
</reference>
<dbReference type="InterPro" id="IPR036249">
    <property type="entry name" value="Thioredoxin-like_sf"/>
</dbReference>
<dbReference type="Proteomes" id="UP000615026">
    <property type="component" value="Unassembled WGS sequence"/>
</dbReference>
<organism evidence="1 2">
    <name type="scientific">Leptolyngbya cf. ectocarpi LEGE 11479</name>
    <dbReference type="NCBI Taxonomy" id="1828722"/>
    <lineage>
        <taxon>Bacteria</taxon>
        <taxon>Bacillati</taxon>
        <taxon>Cyanobacteriota</taxon>
        <taxon>Cyanophyceae</taxon>
        <taxon>Leptolyngbyales</taxon>
        <taxon>Leptolyngbyaceae</taxon>
        <taxon>Leptolyngbya group</taxon>
        <taxon>Leptolyngbya</taxon>
    </lineage>
</organism>